<dbReference type="GO" id="GO:1905475">
    <property type="term" value="P:regulation of protein localization to membrane"/>
    <property type="evidence" value="ECO:0007669"/>
    <property type="project" value="TreeGrafter"/>
</dbReference>
<dbReference type="Pfam" id="PF01153">
    <property type="entry name" value="Glypican"/>
    <property type="match status" value="1"/>
</dbReference>
<dbReference type="PANTHER" id="PTHR10822:SF19">
    <property type="entry name" value="GLYPICAN-5"/>
    <property type="match status" value="1"/>
</dbReference>
<dbReference type="GO" id="GO:0090263">
    <property type="term" value="P:positive regulation of canonical Wnt signaling pathway"/>
    <property type="evidence" value="ECO:0007669"/>
    <property type="project" value="TreeGrafter"/>
</dbReference>
<dbReference type="EMBL" id="JAFIRN010000006">
    <property type="protein sequence ID" value="KAG5847528.1"/>
    <property type="molecule type" value="Genomic_DNA"/>
</dbReference>
<evidence type="ECO:0000256" key="12">
    <source>
        <dbReference type="RuleBase" id="RU003519"/>
    </source>
</evidence>
<dbReference type="GO" id="GO:0005886">
    <property type="term" value="C:plasma membrane"/>
    <property type="evidence" value="ECO:0007669"/>
    <property type="project" value="UniProtKB-SubCell"/>
</dbReference>
<dbReference type="PANTHER" id="PTHR10822">
    <property type="entry name" value="GLYPICAN"/>
    <property type="match status" value="1"/>
</dbReference>
<dbReference type="GO" id="GO:0005576">
    <property type="term" value="C:extracellular region"/>
    <property type="evidence" value="ECO:0007669"/>
    <property type="project" value="TreeGrafter"/>
</dbReference>
<dbReference type="GO" id="GO:0098552">
    <property type="term" value="C:side of membrane"/>
    <property type="evidence" value="ECO:0007669"/>
    <property type="project" value="UniProtKB-KW"/>
</dbReference>
<keyword evidence="6 12" id="KW-0654">Proteoglycan</keyword>
<keyword evidence="4 12" id="KW-0336">GPI-anchor</keyword>
<dbReference type="InterPro" id="IPR001863">
    <property type="entry name" value="Glypican"/>
</dbReference>
<evidence type="ECO:0000256" key="7">
    <source>
        <dbReference type="ARBA" id="ARBA00023136"/>
    </source>
</evidence>
<protein>
    <submittedName>
        <fullName evidence="14">Uncharacterized protein</fullName>
    </submittedName>
</protein>
<keyword evidence="3" id="KW-1003">Cell membrane</keyword>
<feature type="compositionally biased region" description="Polar residues" evidence="13">
    <location>
        <begin position="237"/>
        <end position="263"/>
    </location>
</feature>
<sequence length="380" mass="40951">MAGAHDLELALLGVRSQVARAVEYALLHRPRLVATVDKVCGQPTGTDTTVSPAPDTATSPAISVAPSLPPTQAPLGRLAHLRSSLPLKSSKKDEPEGLKKISRELLRYIQNYKSFFSSLPDLLCEGEMVVDDFTCWSGDDVVETLSYSTRVVDSGLQAQRQNPEVKVRSIDAVLTEAKEMLERFNQEMEDSSPGWGTRGALMEAGSGVAEGSADCDDEDGCRGSGEGNVETSREEQIVSSKGVSQEQEPPRRSTPNPLGSSSPMRRAVPLRPAWHRPPWSCSSSSFCPPWGRSGPCSKPLPPEPQATPLHTQCGPRLQSTGLDWRGTRKRRMGGGAVAYGTDCGSCCSVRELQRPVGSYPATSLWAVLRWLGNSVPLGLI</sequence>
<keyword evidence="10 12" id="KW-0449">Lipoprotein</keyword>
<evidence type="ECO:0000256" key="3">
    <source>
        <dbReference type="ARBA" id="ARBA00022475"/>
    </source>
</evidence>
<dbReference type="AlphaFoldDB" id="A0A9D3RY42"/>
<comment type="caution">
    <text evidence="14">The sequence shown here is derived from an EMBL/GenBank/DDBJ whole genome shotgun (WGS) entry which is preliminary data.</text>
</comment>
<gene>
    <name evidence="14" type="ORF">ANANG_G00127000</name>
</gene>
<comment type="function">
    <text evidence="12">Cell surface proteoglycan.</text>
</comment>
<organism evidence="14 15">
    <name type="scientific">Anguilla anguilla</name>
    <name type="common">European freshwater eel</name>
    <name type="synonym">Muraena anguilla</name>
    <dbReference type="NCBI Taxonomy" id="7936"/>
    <lineage>
        <taxon>Eukaryota</taxon>
        <taxon>Metazoa</taxon>
        <taxon>Chordata</taxon>
        <taxon>Craniata</taxon>
        <taxon>Vertebrata</taxon>
        <taxon>Euteleostomi</taxon>
        <taxon>Actinopterygii</taxon>
        <taxon>Neopterygii</taxon>
        <taxon>Teleostei</taxon>
        <taxon>Anguilliformes</taxon>
        <taxon>Anguillidae</taxon>
        <taxon>Anguilla</taxon>
    </lineage>
</organism>
<keyword evidence="15" id="KW-1185">Reference proteome</keyword>
<evidence type="ECO:0000256" key="13">
    <source>
        <dbReference type="SAM" id="MobiDB-lite"/>
    </source>
</evidence>
<evidence type="ECO:0000256" key="5">
    <source>
        <dbReference type="ARBA" id="ARBA00022729"/>
    </source>
</evidence>
<keyword evidence="7 12" id="KW-0472">Membrane</keyword>
<name>A0A9D3RY42_ANGAN</name>
<evidence type="ECO:0000256" key="9">
    <source>
        <dbReference type="ARBA" id="ARBA00023207"/>
    </source>
</evidence>
<evidence type="ECO:0000256" key="8">
    <source>
        <dbReference type="ARBA" id="ARBA00023180"/>
    </source>
</evidence>
<dbReference type="GO" id="GO:0016477">
    <property type="term" value="P:cell migration"/>
    <property type="evidence" value="ECO:0007669"/>
    <property type="project" value="TreeGrafter"/>
</dbReference>
<keyword evidence="8" id="KW-0325">Glycoprotein</keyword>
<feature type="region of interest" description="Disordered" evidence="13">
    <location>
        <begin position="186"/>
        <end position="265"/>
    </location>
</feature>
<evidence type="ECO:0000256" key="11">
    <source>
        <dbReference type="RuleBase" id="RU003518"/>
    </source>
</evidence>
<proteinExistence type="inferred from homology"/>
<evidence type="ECO:0000256" key="4">
    <source>
        <dbReference type="ARBA" id="ARBA00022622"/>
    </source>
</evidence>
<evidence type="ECO:0000313" key="15">
    <source>
        <dbReference type="Proteomes" id="UP001044222"/>
    </source>
</evidence>
<evidence type="ECO:0000313" key="14">
    <source>
        <dbReference type="EMBL" id="KAG5847528.1"/>
    </source>
</evidence>
<keyword evidence="9 12" id="KW-0357">Heparan sulfate</keyword>
<reference evidence="14" key="1">
    <citation type="submission" date="2021-01" db="EMBL/GenBank/DDBJ databases">
        <title>A chromosome-scale assembly of European eel, Anguilla anguilla.</title>
        <authorList>
            <person name="Henkel C."/>
            <person name="Jong-Raadsen S.A."/>
            <person name="Dufour S."/>
            <person name="Weltzien F.-A."/>
            <person name="Palstra A.P."/>
            <person name="Pelster B."/>
            <person name="Spaink H.P."/>
            <person name="Van Den Thillart G.E."/>
            <person name="Jansen H."/>
            <person name="Zahm M."/>
            <person name="Klopp C."/>
            <person name="Cedric C."/>
            <person name="Louis A."/>
            <person name="Berthelot C."/>
            <person name="Parey E."/>
            <person name="Roest Crollius H."/>
            <person name="Montfort J."/>
            <person name="Robinson-Rechavi M."/>
            <person name="Bucao C."/>
            <person name="Bouchez O."/>
            <person name="Gislard M."/>
            <person name="Lluch J."/>
            <person name="Milhes M."/>
            <person name="Lampietro C."/>
            <person name="Lopez Roques C."/>
            <person name="Donnadieu C."/>
            <person name="Braasch I."/>
            <person name="Desvignes T."/>
            <person name="Postlethwait J."/>
            <person name="Bobe J."/>
            <person name="Guiguen Y."/>
            <person name="Dirks R."/>
        </authorList>
    </citation>
    <scope>NUCLEOTIDE SEQUENCE</scope>
    <source>
        <strain evidence="14">Tag_6206</strain>
        <tissue evidence="14">Liver</tissue>
    </source>
</reference>
<evidence type="ECO:0000256" key="1">
    <source>
        <dbReference type="ARBA" id="ARBA00004609"/>
    </source>
</evidence>
<keyword evidence="5" id="KW-0732">Signal</keyword>
<evidence type="ECO:0000256" key="2">
    <source>
        <dbReference type="ARBA" id="ARBA00010260"/>
    </source>
</evidence>
<evidence type="ECO:0000256" key="6">
    <source>
        <dbReference type="ARBA" id="ARBA00022974"/>
    </source>
</evidence>
<dbReference type="Proteomes" id="UP001044222">
    <property type="component" value="Chromosome 6"/>
</dbReference>
<dbReference type="GO" id="GO:0009986">
    <property type="term" value="C:cell surface"/>
    <property type="evidence" value="ECO:0007669"/>
    <property type="project" value="TreeGrafter"/>
</dbReference>
<comment type="similarity">
    <text evidence="2 11">Belongs to the glypican family.</text>
</comment>
<accession>A0A9D3RY42</accession>
<comment type="subcellular location">
    <subcellularLocation>
        <location evidence="1 12">Cell membrane</location>
        <topology evidence="1 12">Lipid-anchor</topology>
        <topology evidence="1 12">GPI-anchor</topology>
    </subcellularLocation>
</comment>
<evidence type="ECO:0000256" key="10">
    <source>
        <dbReference type="ARBA" id="ARBA00023288"/>
    </source>
</evidence>